<comment type="caution">
    <text evidence="2">The sequence shown here is derived from an EMBL/GenBank/DDBJ whole genome shotgun (WGS) entry which is preliminary data.</text>
</comment>
<sequence>MALGLVAEGFFRCRRCRLPTPDLACGDLAGQLVDRHHGLWYVLWSAQIGCLVGLTWSFWGSLAIRFLLSHLPGLDYLRFCMSDAEWVVYP</sequence>
<feature type="transmembrane region" description="Helical" evidence="1">
    <location>
        <begin position="41"/>
        <end position="68"/>
    </location>
</feature>
<protein>
    <submittedName>
        <fullName evidence="2">Uncharacterized protein</fullName>
    </submittedName>
</protein>
<accession>A0AAD3SNY0</accession>
<dbReference type="AlphaFoldDB" id="A0AAD3SNY0"/>
<dbReference type="EMBL" id="BSYO01000014">
    <property type="protein sequence ID" value="GMH14452.1"/>
    <property type="molecule type" value="Genomic_DNA"/>
</dbReference>
<organism evidence="2 3">
    <name type="scientific">Nepenthes gracilis</name>
    <name type="common">Slender pitcher plant</name>
    <dbReference type="NCBI Taxonomy" id="150966"/>
    <lineage>
        <taxon>Eukaryota</taxon>
        <taxon>Viridiplantae</taxon>
        <taxon>Streptophyta</taxon>
        <taxon>Embryophyta</taxon>
        <taxon>Tracheophyta</taxon>
        <taxon>Spermatophyta</taxon>
        <taxon>Magnoliopsida</taxon>
        <taxon>eudicotyledons</taxon>
        <taxon>Gunneridae</taxon>
        <taxon>Pentapetalae</taxon>
        <taxon>Caryophyllales</taxon>
        <taxon>Nepenthaceae</taxon>
        <taxon>Nepenthes</taxon>
    </lineage>
</organism>
<dbReference type="Proteomes" id="UP001279734">
    <property type="component" value="Unassembled WGS sequence"/>
</dbReference>
<proteinExistence type="predicted"/>
<evidence type="ECO:0000313" key="2">
    <source>
        <dbReference type="EMBL" id="GMH14452.1"/>
    </source>
</evidence>
<evidence type="ECO:0000313" key="3">
    <source>
        <dbReference type="Proteomes" id="UP001279734"/>
    </source>
</evidence>
<evidence type="ECO:0000256" key="1">
    <source>
        <dbReference type="SAM" id="Phobius"/>
    </source>
</evidence>
<keyword evidence="3" id="KW-1185">Reference proteome</keyword>
<keyword evidence="1" id="KW-0472">Membrane</keyword>
<keyword evidence="1" id="KW-1133">Transmembrane helix</keyword>
<gene>
    <name evidence="2" type="ORF">Nepgr_016293</name>
</gene>
<name>A0AAD3SNY0_NEPGR</name>
<reference evidence="2" key="1">
    <citation type="submission" date="2023-05" db="EMBL/GenBank/DDBJ databases">
        <title>Nepenthes gracilis genome sequencing.</title>
        <authorList>
            <person name="Fukushima K."/>
        </authorList>
    </citation>
    <scope>NUCLEOTIDE SEQUENCE</scope>
    <source>
        <strain evidence="2">SING2019-196</strain>
    </source>
</reference>
<keyword evidence="1" id="KW-0812">Transmembrane</keyword>